<gene>
    <name evidence="1" type="ORF">ACFOPI_22575</name>
</gene>
<evidence type="ECO:0000313" key="2">
    <source>
        <dbReference type="Proteomes" id="UP001595729"/>
    </source>
</evidence>
<proteinExistence type="predicted"/>
<keyword evidence="2" id="KW-1185">Reference proteome</keyword>
<dbReference type="Pfam" id="PF11142">
    <property type="entry name" value="DUF2917"/>
    <property type="match status" value="1"/>
</dbReference>
<name>A0ABV7W9E3_9BURK</name>
<reference evidence="2" key="1">
    <citation type="journal article" date="2019" name="Int. J. Syst. Evol. Microbiol.">
        <title>The Global Catalogue of Microorganisms (GCM) 10K type strain sequencing project: providing services to taxonomists for standard genome sequencing and annotation.</title>
        <authorList>
            <consortium name="The Broad Institute Genomics Platform"/>
            <consortium name="The Broad Institute Genome Sequencing Center for Infectious Disease"/>
            <person name="Wu L."/>
            <person name="Ma J."/>
        </authorList>
    </citation>
    <scope>NUCLEOTIDE SEQUENCE [LARGE SCALE GENOMIC DNA]</scope>
    <source>
        <strain evidence="2">KCTC 42501</strain>
    </source>
</reference>
<dbReference type="Proteomes" id="UP001595729">
    <property type="component" value="Unassembled WGS sequence"/>
</dbReference>
<organism evidence="1 2">
    <name type="scientific">Hydrogenophaga luteola</name>
    <dbReference type="NCBI Taxonomy" id="1591122"/>
    <lineage>
        <taxon>Bacteria</taxon>
        <taxon>Pseudomonadati</taxon>
        <taxon>Pseudomonadota</taxon>
        <taxon>Betaproteobacteria</taxon>
        <taxon>Burkholderiales</taxon>
        <taxon>Comamonadaceae</taxon>
        <taxon>Hydrogenophaga</taxon>
    </lineage>
</organism>
<dbReference type="EMBL" id="JBHRXX010000010">
    <property type="protein sequence ID" value="MFC3686394.1"/>
    <property type="molecule type" value="Genomic_DNA"/>
</dbReference>
<protein>
    <submittedName>
        <fullName evidence="1">DUF2917 domain-containing protein</fullName>
    </submittedName>
</protein>
<accession>A0ABV7W9E3</accession>
<comment type="caution">
    <text evidence="1">The sequence shown here is derived from an EMBL/GenBank/DDBJ whole genome shotgun (WGS) entry which is preliminary data.</text>
</comment>
<evidence type="ECO:0000313" key="1">
    <source>
        <dbReference type="EMBL" id="MFC3686394.1"/>
    </source>
</evidence>
<sequence length="165" mass="17805">MLSSLESIMPSSAASSVSLSRPVGAWRLHPGHAMSLHPQETSVLRIHRGPVWVTLGEPGALSPQASGDRFLMDGESMVVPAGARLVMEPLSTRESDEPVCFDWSGAVRAQDSRFGREVRAPLHEAITAFGQAAWALVRVARGLLGYSEFLVSGRGRVLSPLECMR</sequence>
<dbReference type="InterPro" id="IPR021317">
    <property type="entry name" value="DUF2917"/>
</dbReference>